<gene>
    <name evidence="2" type="ORF">CDAUBV1_LOCUS11749</name>
</gene>
<evidence type="ECO:0000313" key="2">
    <source>
        <dbReference type="EMBL" id="CAL5137438.1"/>
    </source>
</evidence>
<dbReference type="EMBL" id="CAXLJL010000390">
    <property type="protein sequence ID" value="CAL5137438.1"/>
    <property type="molecule type" value="Genomic_DNA"/>
</dbReference>
<reference evidence="2" key="1">
    <citation type="submission" date="2024-06" db="EMBL/GenBank/DDBJ databases">
        <authorList>
            <person name="Liu X."/>
            <person name="Lenzi L."/>
            <person name="Haldenby T S."/>
            <person name="Uol C."/>
        </authorList>
    </citation>
    <scope>NUCLEOTIDE SEQUENCE</scope>
</reference>
<comment type="caution">
    <text evidence="2">The sequence shown here is derived from an EMBL/GenBank/DDBJ whole genome shotgun (WGS) entry which is preliminary data.</text>
</comment>
<evidence type="ECO:0000256" key="1">
    <source>
        <dbReference type="SAM" id="MobiDB-lite"/>
    </source>
</evidence>
<protein>
    <submittedName>
        <fullName evidence="2">Uncharacterized protein</fullName>
    </submittedName>
</protein>
<feature type="region of interest" description="Disordered" evidence="1">
    <location>
        <begin position="134"/>
        <end position="153"/>
    </location>
</feature>
<name>A0AAV2TJ93_CALDB</name>
<accession>A0AAV2TJ93</accession>
<proteinExistence type="predicted"/>
<evidence type="ECO:0000313" key="3">
    <source>
        <dbReference type="Proteomes" id="UP001497525"/>
    </source>
</evidence>
<dbReference type="AlphaFoldDB" id="A0AAV2TJ93"/>
<feature type="region of interest" description="Disordered" evidence="1">
    <location>
        <begin position="1"/>
        <end position="32"/>
    </location>
</feature>
<feature type="compositionally biased region" description="Polar residues" evidence="1">
    <location>
        <begin position="10"/>
        <end position="29"/>
    </location>
</feature>
<organism evidence="2 3">
    <name type="scientific">Calicophoron daubneyi</name>
    <name type="common">Rumen fluke</name>
    <name type="synonym">Paramphistomum daubneyi</name>
    <dbReference type="NCBI Taxonomy" id="300641"/>
    <lineage>
        <taxon>Eukaryota</taxon>
        <taxon>Metazoa</taxon>
        <taxon>Spiralia</taxon>
        <taxon>Lophotrochozoa</taxon>
        <taxon>Platyhelminthes</taxon>
        <taxon>Trematoda</taxon>
        <taxon>Digenea</taxon>
        <taxon>Plagiorchiida</taxon>
        <taxon>Pronocephalata</taxon>
        <taxon>Paramphistomoidea</taxon>
        <taxon>Paramphistomidae</taxon>
        <taxon>Calicophoron</taxon>
    </lineage>
</organism>
<dbReference type="Proteomes" id="UP001497525">
    <property type="component" value="Unassembled WGS sequence"/>
</dbReference>
<sequence length="199" mass="22785">MSLECLCGPSGSQDEGNFPQKNHTTTKMTGSEEQHANLVQYYVPEVFGSLKRKVPDIKHQKDFACRPEVENEEDRLSPVERYLPSVFGNLRREVPDPKHQTNFVSRLDDENKVNSVSPLERYSPRVFGNLKRETHNASRQENSVSRVGSRKEEKHINSVKRYFSFNGMHTNGSSKVGRVRPVSLRLIHQPAVPHMCQVQ</sequence>